<evidence type="ECO:0000259" key="9">
    <source>
        <dbReference type="PROSITE" id="PS50089"/>
    </source>
</evidence>
<dbReference type="InterPro" id="IPR013083">
    <property type="entry name" value="Znf_RING/FYVE/PHD"/>
</dbReference>
<dbReference type="Gene3D" id="3.30.40.10">
    <property type="entry name" value="Zinc/RING finger domain, C3HC4 (zinc finger)"/>
    <property type="match status" value="1"/>
</dbReference>
<gene>
    <name evidence="10" type="ORF">BDV26DRAFT_251041</name>
</gene>
<evidence type="ECO:0000256" key="6">
    <source>
        <dbReference type="ARBA" id="ARBA00022989"/>
    </source>
</evidence>
<accession>A0A5N7BQ00</accession>
<reference evidence="10 11" key="1">
    <citation type="submission" date="2019-04" db="EMBL/GenBank/DDBJ databases">
        <title>Friends and foes A comparative genomics studyof 23 Aspergillus species from section Flavi.</title>
        <authorList>
            <consortium name="DOE Joint Genome Institute"/>
            <person name="Kjaerbolling I."/>
            <person name="Vesth T."/>
            <person name="Frisvad J.C."/>
            <person name="Nybo J.L."/>
            <person name="Theobald S."/>
            <person name="Kildgaard S."/>
            <person name="Isbrandt T."/>
            <person name="Kuo A."/>
            <person name="Sato A."/>
            <person name="Lyhne E.K."/>
            <person name="Kogle M.E."/>
            <person name="Wiebenga A."/>
            <person name="Kun R.S."/>
            <person name="Lubbers R.J."/>
            <person name="Makela M.R."/>
            <person name="Barry K."/>
            <person name="Chovatia M."/>
            <person name="Clum A."/>
            <person name="Daum C."/>
            <person name="Haridas S."/>
            <person name="He G."/>
            <person name="LaButti K."/>
            <person name="Lipzen A."/>
            <person name="Mondo S."/>
            <person name="Riley R."/>
            <person name="Salamov A."/>
            <person name="Simmons B.A."/>
            <person name="Magnuson J.K."/>
            <person name="Henrissat B."/>
            <person name="Mortensen U.H."/>
            <person name="Larsen T.O."/>
            <person name="Devries R.P."/>
            <person name="Grigoriev I.V."/>
            <person name="Machida M."/>
            <person name="Baker S.E."/>
            <person name="Andersen M.R."/>
        </authorList>
    </citation>
    <scope>NUCLEOTIDE SEQUENCE [LARGE SCALE GENOMIC DNA]</scope>
    <source>
        <strain evidence="10 11">IBT 29228</strain>
    </source>
</reference>
<dbReference type="PANTHER" id="PTHR46539">
    <property type="entry name" value="E3 UBIQUITIN-PROTEIN LIGASE ATL42"/>
    <property type="match status" value="1"/>
</dbReference>
<keyword evidence="4 8" id="KW-0863">Zinc-finger</keyword>
<dbReference type="OrthoDB" id="8062037at2759"/>
<dbReference type="GO" id="GO:0016020">
    <property type="term" value="C:membrane"/>
    <property type="evidence" value="ECO:0007669"/>
    <property type="project" value="UniProtKB-SubCell"/>
</dbReference>
<dbReference type="PANTHER" id="PTHR46539:SF1">
    <property type="entry name" value="E3 UBIQUITIN-PROTEIN LIGASE ATL42"/>
    <property type="match status" value="1"/>
</dbReference>
<keyword evidence="11" id="KW-1185">Reference proteome</keyword>
<evidence type="ECO:0000256" key="4">
    <source>
        <dbReference type="ARBA" id="ARBA00022771"/>
    </source>
</evidence>
<dbReference type="InterPro" id="IPR001841">
    <property type="entry name" value="Znf_RING"/>
</dbReference>
<keyword evidence="2" id="KW-0812">Transmembrane</keyword>
<dbReference type="Proteomes" id="UP000326198">
    <property type="component" value="Unassembled WGS sequence"/>
</dbReference>
<comment type="subcellular location">
    <subcellularLocation>
        <location evidence="1">Membrane</location>
    </subcellularLocation>
</comment>
<name>A0A5N7BQ00_9EURO</name>
<dbReference type="Pfam" id="PF13639">
    <property type="entry name" value="zf-RING_2"/>
    <property type="match status" value="1"/>
</dbReference>
<evidence type="ECO:0000256" key="1">
    <source>
        <dbReference type="ARBA" id="ARBA00004370"/>
    </source>
</evidence>
<evidence type="ECO:0000313" key="11">
    <source>
        <dbReference type="Proteomes" id="UP000326198"/>
    </source>
</evidence>
<dbReference type="SMART" id="SM00184">
    <property type="entry name" value="RING"/>
    <property type="match status" value="1"/>
</dbReference>
<evidence type="ECO:0000256" key="8">
    <source>
        <dbReference type="PROSITE-ProRule" id="PRU00175"/>
    </source>
</evidence>
<dbReference type="AlphaFoldDB" id="A0A5N7BQ00"/>
<evidence type="ECO:0000256" key="5">
    <source>
        <dbReference type="ARBA" id="ARBA00022833"/>
    </source>
</evidence>
<protein>
    <recommendedName>
        <fullName evidence="9">RING-type domain-containing protein</fullName>
    </recommendedName>
</protein>
<dbReference type="GO" id="GO:0008270">
    <property type="term" value="F:zinc ion binding"/>
    <property type="evidence" value="ECO:0007669"/>
    <property type="project" value="UniProtKB-KW"/>
</dbReference>
<keyword evidence="7" id="KW-0472">Membrane</keyword>
<evidence type="ECO:0000256" key="3">
    <source>
        <dbReference type="ARBA" id="ARBA00022723"/>
    </source>
</evidence>
<organism evidence="10 11">
    <name type="scientific">Aspergillus bertholletiae</name>
    <dbReference type="NCBI Taxonomy" id="1226010"/>
    <lineage>
        <taxon>Eukaryota</taxon>
        <taxon>Fungi</taxon>
        <taxon>Dikarya</taxon>
        <taxon>Ascomycota</taxon>
        <taxon>Pezizomycotina</taxon>
        <taxon>Eurotiomycetes</taxon>
        <taxon>Eurotiomycetidae</taxon>
        <taxon>Eurotiales</taxon>
        <taxon>Aspergillaceae</taxon>
        <taxon>Aspergillus</taxon>
        <taxon>Aspergillus subgen. Circumdati</taxon>
    </lineage>
</organism>
<dbReference type="SUPFAM" id="SSF57850">
    <property type="entry name" value="RING/U-box"/>
    <property type="match status" value="1"/>
</dbReference>
<dbReference type="PROSITE" id="PS50089">
    <property type="entry name" value="ZF_RING_2"/>
    <property type="match status" value="1"/>
</dbReference>
<evidence type="ECO:0000313" key="10">
    <source>
        <dbReference type="EMBL" id="KAE8383924.1"/>
    </source>
</evidence>
<keyword evidence="3" id="KW-0479">Metal-binding</keyword>
<dbReference type="CDD" id="cd16448">
    <property type="entry name" value="RING-H2"/>
    <property type="match status" value="1"/>
</dbReference>
<evidence type="ECO:0000256" key="2">
    <source>
        <dbReference type="ARBA" id="ARBA00022692"/>
    </source>
</evidence>
<proteinExistence type="predicted"/>
<dbReference type="EMBL" id="ML736153">
    <property type="protein sequence ID" value="KAE8383924.1"/>
    <property type="molecule type" value="Genomic_DNA"/>
</dbReference>
<feature type="domain" description="RING-type" evidence="9">
    <location>
        <begin position="45"/>
        <end position="87"/>
    </location>
</feature>
<keyword evidence="6" id="KW-1133">Transmembrane helix</keyword>
<evidence type="ECO:0000256" key="7">
    <source>
        <dbReference type="ARBA" id="ARBA00023136"/>
    </source>
</evidence>
<keyword evidence="5" id="KW-0862">Zinc</keyword>
<sequence length="134" mass="15467">MSGYYLHVPHPTERGRLTVRDLLLSQMPFAFGQSKWSDKIFPDTCVFCLETLGPSSPYRLLPCDHVFHLPCIDRWLCGEDASCPICRQQFYHLRGPRMVYIAHPSGNSSHHHELADIRDKFHTLGVWFGTITRP</sequence>